<keyword evidence="3" id="KW-1185">Reference proteome</keyword>
<dbReference type="SUPFAM" id="SSF52047">
    <property type="entry name" value="RNI-like"/>
    <property type="match status" value="1"/>
</dbReference>
<accession>A0A7J7GZH9</accession>
<name>A0A7J7GZH9_CAMSI</name>
<dbReference type="PANTHER" id="PTHR34145">
    <property type="entry name" value="OS02G0105600 PROTEIN"/>
    <property type="match status" value="1"/>
</dbReference>
<evidence type="ECO:0000259" key="1">
    <source>
        <dbReference type="Pfam" id="PF24758"/>
    </source>
</evidence>
<feature type="domain" description="F-box/LRR-repeat protein 15/At3g58940/PEG3-like LRR" evidence="1">
    <location>
        <begin position="109"/>
        <end position="202"/>
    </location>
</feature>
<dbReference type="EMBL" id="JACBKZ010000007">
    <property type="protein sequence ID" value="KAF5945381.1"/>
    <property type="molecule type" value="Genomic_DNA"/>
</dbReference>
<dbReference type="InterPro" id="IPR055411">
    <property type="entry name" value="LRR_FXL15/At3g58940/PEG3-like"/>
</dbReference>
<dbReference type="PANTHER" id="PTHR34145:SF68">
    <property type="entry name" value="FBD DOMAIN-CONTAINING PROTEIN"/>
    <property type="match status" value="1"/>
</dbReference>
<proteinExistence type="predicted"/>
<evidence type="ECO:0000313" key="3">
    <source>
        <dbReference type="Proteomes" id="UP000593564"/>
    </source>
</evidence>
<sequence>MDDLPSGCQMHLVGNKLQKKMNKIVGNMKKLCGPTSDIITYLPDNVKETILMSLPLQDVVRTKNRSEMRRINFSAAPPVDQYSGSLFLYLDLKAVLRSTSWYFLFQTMDLTLHSCMFKPPPEKFKGFRSLLRLELCKVAITANIFSSLISSCPLLEELTLEGCSSLDCLEIEAPNRIFLFCESHVRSICFKNTPHLAKVSIGLKVHTNEETLKEGETSNMVLFFDSLPAFITCVDTPFLTALKTWALLMVYLVGKGSISSAMRESNPNFIPLLDQNNLDQKILDLKTLSFKMF</sequence>
<dbReference type="Proteomes" id="UP000593564">
    <property type="component" value="Unassembled WGS sequence"/>
</dbReference>
<reference evidence="2 3" key="2">
    <citation type="submission" date="2020-07" db="EMBL/GenBank/DDBJ databases">
        <title>Genome assembly of wild tea tree DASZ reveals pedigree and selection history of tea varieties.</title>
        <authorList>
            <person name="Zhang W."/>
        </authorList>
    </citation>
    <scope>NUCLEOTIDE SEQUENCE [LARGE SCALE GENOMIC DNA]</scope>
    <source>
        <strain evidence="3">cv. G240</strain>
        <tissue evidence="2">Leaf</tissue>
    </source>
</reference>
<gene>
    <name evidence="2" type="ORF">HYC85_015609</name>
</gene>
<dbReference type="Pfam" id="PF24758">
    <property type="entry name" value="LRR_At5g56370"/>
    <property type="match status" value="1"/>
</dbReference>
<dbReference type="AlphaFoldDB" id="A0A7J7GZH9"/>
<dbReference type="InterPro" id="IPR053772">
    <property type="entry name" value="At1g61320/At1g61330-like"/>
</dbReference>
<comment type="caution">
    <text evidence="2">The sequence shown here is derived from an EMBL/GenBank/DDBJ whole genome shotgun (WGS) entry which is preliminary data.</text>
</comment>
<reference evidence="3" key="1">
    <citation type="journal article" date="2020" name="Nat. Commun.">
        <title>Genome assembly of wild tea tree DASZ reveals pedigree and selection history of tea varieties.</title>
        <authorList>
            <person name="Zhang W."/>
            <person name="Zhang Y."/>
            <person name="Qiu H."/>
            <person name="Guo Y."/>
            <person name="Wan H."/>
            <person name="Zhang X."/>
            <person name="Scossa F."/>
            <person name="Alseekh S."/>
            <person name="Zhang Q."/>
            <person name="Wang P."/>
            <person name="Xu L."/>
            <person name="Schmidt M.H."/>
            <person name="Jia X."/>
            <person name="Li D."/>
            <person name="Zhu A."/>
            <person name="Guo F."/>
            <person name="Chen W."/>
            <person name="Ni D."/>
            <person name="Usadel B."/>
            <person name="Fernie A.R."/>
            <person name="Wen W."/>
        </authorList>
    </citation>
    <scope>NUCLEOTIDE SEQUENCE [LARGE SCALE GENOMIC DNA]</scope>
    <source>
        <strain evidence="3">cv. G240</strain>
    </source>
</reference>
<organism evidence="2 3">
    <name type="scientific">Camellia sinensis</name>
    <name type="common">Tea plant</name>
    <name type="synonym">Thea sinensis</name>
    <dbReference type="NCBI Taxonomy" id="4442"/>
    <lineage>
        <taxon>Eukaryota</taxon>
        <taxon>Viridiplantae</taxon>
        <taxon>Streptophyta</taxon>
        <taxon>Embryophyta</taxon>
        <taxon>Tracheophyta</taxon>
        <taxon>Spermatophyta</taxon>
        <taxon>Magnoliopsida</taxon>
        <taxon>eudicotyledons</taxon>
        <taxon>Gunneridae</taxon>
        <taxon>Pentapetalae</taxon>
        <taxon>asterids</taxon>
        <taxon>Ericales</taxon>
        <taxon>Theaceae</taxon>
        <taxon>Camellia</taxon>
    </lineage>
</organism>
<evidence type="ECO:0000313" key="2">
    <source>
        <dbReference type="EMBL" id="KAF5945381.1"/>
    </source>
</evidence>
<protein>
    <recommendedName>
        <fullName evidence="1">F-box/LRR-repeat protein 15/At3g58940/PEG3-like LRR domain-containing protein</fullName>
    </recommendedName>
</protein>